<keyword evidence="4" id="KW-0472">Membrane</keyword>
<evidence type="ECO:0000256" key="6">
    <source>
        <dbReference type="ARBA" id="ARBA00034303"/>
    </source>
</evidence>
<dbReference type="InterPro" id="IPR029058">
    <property type="entry name" value="AB_hydrolase_fold"/>
</dbReference>
<evidence type="ECO:0000256" key="3">
    <source>
        <dbReference type="ARBA" id="ARBA00022989"/>
    </source>
</evidence>
<evidence type="ECO:0000256" key="5">
    <source>
        <dbReference type="ARBA" id="ARBA00023242"/>
    </source>
</evidence>
<dbReference type="GO" id="GO:0005640">
    <property type="term" value="C:nuclear outer membrane"/>
    <property type="evidence" value="ECO:0007669"/>
    <property type="project" value="UniProtKB-SubCell"/>
</dbReference>
<evidence type="ECO:0000313" key="7">
    <source>
        <dbReference type="EMBL" id="KAK7032750.1"/>
    </source>
</evidence>
<proteinExistence type="inferred from homology"/>
<dbReference type="Pfam" id="PF05705">
    <property type="entry name" value="DUF829"/>
    <property type="match status" value="1"/>
</dbReference>
<protein>
    <recommendedName>
        <fullName evidence="9">Transmembrane protein 53</fullName>
    </recommendedName>
</protein>
<dbReference type="PANTHER" id="PTHR12265:SF30">
    <property type="entry name" value="TRANSMEMBRANE PROTEIN 53"/>
    <property type="match status" value="1"/>
</dbReference>
<keyword evidence="8" id="KW-1185">Reference proteome</keyword>
<keyword evidence="2" id="KW-0812">Transmembrane</keyword>
<accession>A0AAW0C207</accession>
<dbReference type="PANTHER" id="PTHR12265">
    <property type="entry name" value="TRANSMEMBRANE PROTEIN 53"/>
    <property type="match status" value="1"/>
</dbReference>
<keyword evidence="3" id="KW-1133">Transmembrane helix</keyword>
<dbReference type="SUPFAM" id="SSF53474">
    <property type="entry name" value="alpha/beta-Hydrolases"/>
    <property type="match status" value="1"/>
</dbReference>
<comment type="similarity">
    <text evidence="1">Belongs to the TMEM53 family.</text>
</comment>
<comment type="caution">
    <text evidence="7">The sequence shown here is derived from an EMBL/GenBank/DDBJ whole genome shotgun (WGS) entry which is preliminary data.</text>
</comment>
<evidence type="ECO:0000256" key="2">
    <source>
        <dbReference type="ARBA" id="ARBA00022692"/>
    </source>
</evidence>
<organism evidence="7 8">
    <name type="scientific">Favolaschia claudopus</name>
    <dbReference type="NCBI Taxonomy" id="2862362"/>
    <lineage>
        <taxon>Eukaryota</taxon>
        <taxon>Fungi</taxon>
        <taxon>Dikarya</taxon>
        <taxon>Basidiomycota</taxon>
        <taxon>Agaricomycotina</taxon>
        <taxon>Agaricomycetes</taxon>
        <taxon>Agaricomycetidae</taxon>
        <taxon>Agaricales</taxon>
        <taxon>Marasmiineae</taxon>
        <taxon>Mycenaceae</taxon>
        <taxon>Favolaschia</taxon>
    </lineage>
</organism>
<comment type="subcellular location">
    <subcellularLocation>
        <location evidence="6">Nucleus outer membrane</location>
        <topology evidence="6">Single-pass membrane protein</topology>
    </subcellularLocation>
</comment>
<name>A0AAW0C207_9AGAR</name>
<evidence type="ECO:0000256" key="1">
    <source>
        <dbReference type="ARBA" id="ARBA00007387"/>
    </source>
</evidence>
<gene>
    <name evidence="7" type="ORF">R3P38DRAFT_2918692</name>
</gene>
<keyword evidence="5" id="KW-0539">Nucleus</keyword>
<dbReference type="AlphaFoldDB" id="A0AAW0C207"/>
<dbReference type="InterPro" id="IPR008547">
    <property type="entry name" value="DUF829_TMEM53"/>
</dbReference>
<sequence>MASLAGWASLGQQAFIQRAASSSPSDSTDPKVIVIFGWMSAKLSHLHKYTVQYRELYPFSTIVLVRSTLSLFWTSAGGTEARFRPVIAALEALECFDDHQRILTHSFSNGGGLHVATLAKMISARTPRTLRSGPSALVIDSAPGGASLQKTMTAVTAPIRNKFLKRLAKGGFVLWWFFMMLLGRLLNRPQPLVAMMKALRNPRLLPWIDERSPRLYIYSNADQMVPAADVEEHAAQSASEGLDVRQLRFDKSAHVEHARVYPGEYWAAIQKLWTDACQVKR</sequence>
<dbReference type="Proteomes" id="UP001362999">
    <property type="component" value="Unassembled WGS sequence"/>
</dbReference>
<evidence type="ECO:0000313" key="8">
    <source>
        <dbReference type="Proteomes" id="UP001362999"/>
    </source>
</evidence>
<reference evidence="7 8" key="1">
    <citation type="journal article" date="2024" name="J Genomics">
        <title>Draft genome sequencing and assembly of Favolaschia claudopus CIRM-BRFM 2984 isolated from oak limbs.</title>
        <authorList>
            <person name="Navarro D."/>
            <person name="Drula E."/>
            <person name="Chaduli D."/>
            <person name="Cazenave R."/>
            <person name="Ahrendt S."/>
            <person name="Wang J."/>
            <person name="Lipzen A."/>
            <person name="Daum C."/>
            <person name="Barry K."/>
            <person name="Grigoriev I.V."/>
            <person name="Favel A."/>
            <person name="Rosso M.N."/>
            <person name="Martin F."/>
        </authorList>
    </citation>
    <scope>NUCLEOTIDE SEQUENCE [LARGE SCALE GENOMIC DNA]</scope>
    <source>
        <strain evidence="7 8">CIRM-BRFM 2984</strain>
    </source>
</reference>
<dbReference type="EMBL" id="JAWWNJ010000023">
    <property type="protein sequence ID" value="KAK7032750.1"/>
    <property type="molecule type" value="Genomic_DNA"/>
</dbReference>
<evidence type="ECO:0000256" key="4">
    <source>
        <dbReference type="ARBA" id="ARBA00023136"/>
    </source>
</evidence>
<evidence type="ECO:0008006" key="9">
    <source>
        <dbReference type="Google" id="ProtNLM"/>
    </source>
</evidence>